<dbReference type="Pfam" id="PF00240">
    <property type="entry name" value="ubiquitin"/>
    <property type="match status" value="5"/>
</dbReference>
<proteinExistence type="inferred from homology"/>
<feature type="domain" description="Ubiquitin-like" evidence="12">
    <location>
        <begin position="833"/>
        <end position="938"/>
    </location>
</feature>
<comment type="subcellular location">
    <subcellularLocation>
        <location evidence="2">Cytoplasm</location>
    </subcellularLocation>
    <subcellularLocation>
        <location evidence="1">Nucleus</location>
    </subcellularLocation>
</comment>
<dbReference type="InterPro" id="IPR019956">
    <property type="entry name" value="Ubiquitin_dom"/>
</dbReference>
<sequence>MSVTKFQMQASKRWRAILYKAPGQASGKIIVSTNAGTWENGAAVLTQQNGQSFGVTLEHVVGNHNEIKFLAYNNVPPGMPNVKTKSNSKGVIIVQTTQNIDAASWIVHTVPGFPAAKTGYSWPVAENAKGHLLLCLTISESQINAIAASLLRAEPLVHYNDIPETETVGMQYFKKLSDGQFPTVPPYLSEGIPPDQQRLIFAGKQLEDGRTLSDYNIQKESTLHLVLRLRGGMQIFVKTLTGKTITLEVEPSDTIENVKGKIQDKEGIPPDQQRLIFAGKQLEDGRTLSDYNIQKESTLHLVLRLRGGMRNFGKTGQTAILDVESSRTIGCVNIQFQNQLLVNENRGSFSANWTIVARCQIVAFNHKIPNAGKQTVEVMAILYKAPGQASGKIIVSTNAGAWANGAAVLTQQAGQSFGVTLEHVVGNHNDIKFLAYNNLPPGMPNVNTKSNSKGVIIVRTTLNTDAASWIVHTVPGFPAAKTGYSWPVAENAKGHLLICLTISESQINAIAASLLRAEPLVHYNDIPETETVGMQYFKKLSDGQFPTVPPYLSRQSIKTAGQPAVTVNVYSKSATSRYEIYKRVIVKALKKTIKVWSRRDNKLKGDCRVVERNIRLIKSPARVGDHDTNLDADLTNWAVSDPGNIFCLIDRPYAKNQTVESGMAVCIDQADIFARFNDIAAQIFVKTLTGKTITLEVEPLDSIENVKGKIQDKEGIPPDQQRLIFAGKQLEDGRTLSDYNIQKESTLHLVLRLRGGMQIFVKTLTGKTITLEVEPSDTIENVKSKIQDKEGIPPDQQRLIFAGKQLEDGRMLSDYNIQKESTLHLVLRLRGGMQIFVKTLTGKTITLEVEPSDTIENVKGKIQDKEGIPPDQQRLIFAVEPSDTVENVKGKIQDKEGIPPDQQRLIFAGKQLEDSRTLSDYNIQKESTLHLVLRLRGGCGIFCVMMVEIEIIFCCYIVCNKNIWKRSSWLKGNLFHRCWKIMMWMVFDYLLPYDESWKLIVFQFADWILF</sequence>
<protein>
    <submittedName>
        <fullName evidence="13">Polyubiquitin-B</fullName>
    </submittedName>
</protein>
<gene>
    <name evidence="13" type="primary">UBB</name>
    <name evidence="13" type="ORF">T07_683</name>
</gene>
<accession>A0A0V0RGU0</accession>
<dbReference type="PRINTS" id="PR00348">
    <property type="entry name" value="UBIQUITIN"/>
</dbReference>
<dbReference type="Proteomes" id="UP000054630">
    <property type="component" value="Unassembled WGS sequence"/>
</dbReference>
<evidence type="ECO:0000313" key="13">
    <source>
        <dbReference type="EMBL" id="KRX13715.1"/>
    </source>
</evidence>
<evidence type="ECO:0000256" key="3">
    <source>
        <dbReference type="ARBA" id="ARBA00007527"/>
    </source>
</evidence>
<dbReference type="SUPFAM" id="SSF54236">
    <property type="entry name" value="Ubiquitin-like"/>
    <property type="match status" value="6"/>
</dbReference>
<dbReference type="Gene3D" id="3.10.20.90">
    <property type="entry name" value="Phosphatidylinositol 3-kinase Catalytic Subunit, Chain A, domain 1"/>
    <property type="match status" value="6"/>
</dbReference>
<evidence type="ECO:0000256" key="4">
    <source>
        <dbReference type="ARBA" id="ARBA00008430"/>
    </source>
</evidence>
<dbReference type="PROSITE" id="PS00299">
    <property type="entry name" value="UBIQUITIN_1"/>
    <property type="match status" value="4"/>
</dbReference>
<reference evidence="13 14" key="1">
    <citation type="submission" date="2015-01" db="EMBL/GenBank/DDBJ databases">
        <title>Evolution of Trichinella species and genotypes.</title>
        <authorList>
            <person name="Korhonen P.K."/>
            <person name="Edoardo P."/>
            <person name="Giuseppe L.R."/>
            <person name="Gasser R.B."/>
        </authorList>
    </citation>
    <scope>NUCLEOTIDE SEQUENCE [LARGE SCALE GENOMIC DNA]</scope>
    <source>
        <strain evidence="13">ISS37</strain>
    </source>
</reference>
<comment type="caution">
    <text evidence="13">The sequence shown here is derived from an EMBL/GenBank/DDBJ whole genome shotgun (WGS) entry which is preliminary data.</text>
</comment>
<comment type="similarity">
    <text evidence="4">Belongs to the ubiquitin family.</text>
</comment>
<keyword evidence="6" id="KW-1017">Isopeptide bond</keyword>
<dbReference type="OrthoDB" id="428577at2759"/>
<feature type="domain" description="Ubiquitin-like" evidence="12">
    <location>
        <begin position="757"/>
        <end position="832"/>
    </location>
</feature>
<dbReference type="AlphaFoldDB" id="A0A0V0RGU0"/>
<organism evidence="13 14">
    <name type="scientific">Trichinella nelsoni</name>
    <dbReference type="NCBI Taxonomy" id="6336"/>
    <lineage>
        <taxon>Eukaryota</taxon>
        <taxon>Metazoa</taxon>
        <taxon>Ecdysozoa</taxon>
        <taxon>Nematoda</taxon>
        <taxon>Enoplea</taxon>
        <taxon>Dorylaimia</taxon>
        <taxon>Trichinellida</taxon>
        <taxon>Trichinellidae</taxon>
        <taxon>Trichinella</taxon>
    </lineage>
</organism>
<dbReference type="InterPro" id="IPR000626">
    <property type="entry name" value="Ubiquitin-like_dom"/>
</dbReference>
<evidence type="ECO:0000256" key="6">
    <source>
        <dbReference type="ARBA" id="ARBA00022499"/>
    </source>
</evidence>
<keyword evidence="10" id="KW-0832">Ubl conjugation</keyword>
<name>A0A0V0RGU0_9BILA</name>
<evidence type="ECO:0000256" key="1">
    <source>
        <dbReference type="ARBA" id="ARBA00004123"/>
    </source>
</evidence>
<evidence type="ECO:0000256" key="2">
    <source>
        <dbReference type="ARBA" id="ARBA00004496"/>
    </source>
</evidence>
<dbReference type="InterPro" id="IPR029071">
    <property type="entry name" value="Ubiquitin-like_domsf"/>
</dbReference>
<dbReference type="PANTHER" id="PTHR10666">
    <property type="entry name" value="UBIQUITIN"/>
    <property type="match status" value="1"/>
</dbReference>
<evidence type="ECO:0000256" key="7">
    <source>
        <dbReference type="ARBA" id="ARBA00022553"/>
    </source>
</evidence>
<dbReference type="GO" id="GO:0005634">
    <property type="term" value="C:nucleus"/>
    <property type="evidence" value="ECO:0007669"/>
    <property type="project" value="UniProtKB-SubCell"/>
</dbReference>
<dbReference type="CDD" id="cd01803">
    <property type="entry name" value="Ubl_ubiquitin"/>
    <property type="match status" value="4"/>
</dbReference>
<dbReference type="SMART" id="SM00213">
    <property type="entry name" value="UBQ"/>
    <property type="match status" value="6"/>
</dbReference>
<evidence type="ECO:0000256" key="8">
    <source>
        <dbReference type="ARBA" id="ARBA00022737"/>
    </source>
</evidence>
<dbReference type="Pfam" id="PF03265">
    <property type="entry name" value="DNase_II"/>
    <property type="match status" value="2"/>
</dbReference>
<evidence type="ECO:0000256" key="10">
    <source>
        <dbReference type="ARBA" id="ARBA00022843"/>
    </source>
</evidence>
<dbReference type="GO" id="GO:0005737">
    <property type="term" value="C:cytoplasm"/>
    <property type="evidence" value="ECO:0007669"/>
    <property type="project" value="UniProtKB-SubCell"/>
</dbReference>
<feature type="domain" description="Ubiquitin-like" evidence="12">
    <location>
        <begin position="190"/>
        <end position="232"/>
    </location>
</feature>
<dbReference type="FunFam" id="3.10.20.90:FF:000469">
    <property type="entry name" value="Polyubiquitin-C"/>
    <property type="match status" value="1"/>
</dbReference>
<dbReference type="InterPro" id="IPR004947">
    <property type="entry name" value="DNase_II"/>
</dbReference>
<feature type="domain" description="Ubiquitin-like" evidence="12">
    <location>
        <begin position="681"/>
        <end position="756"/>
    </location>
</feature>
<dbReference type="Pfam" id="PF11976">
    <property type="entry name" value="Rad60-SLD"/>
    <property type="match status" value="1"/>
</dbReference>
<dbReference type="FunFam" id="3.10.20.90:FF:000158">
    <property type="entry name" value="Polyubiquitin 5"/>
    <property type="match status" value="3"/>
</dbReference>
<comment type="similarity">
    <text evidence="3">Belongs to the DNase II family.</text>
</comment>
<evidence type="ECO:0000256" key="5">
    <source>
        <dbReference type="ARBA" id="ARBA00022490"/>
    </source>
</evidence>
<dbReference type="InterPro" id="IPR019954">
    <property type="entry name" value="Ubiquitin_CS"/>
</dbReference>
<dbReference type="EMBL" id="JYDL01000186">
    <property type="protein sequence ID" value="KRX13715.1"/>
    <property type="molecule type" value="Genomic_DNA"/>
</dbReference>
<dbReference type="InterPro" id="IPR050158">
    <property type="entry name" value="Ubiquitin_ubiquitin-like"/>
</dbReference>
<keyword evidence="8" id="KW-0677">Repeat</keyword>
<keyword evidence="11" id="KW-0539">Nucleus</keyword>
<dbReference type="FunFam" id="3.10.20.90:FF:000160">
    <property type="entry name" value="Polyubiquitin-C"/>
    <property type="match status" value="1"/>
</dbReference>
<dbReference type="GO" id="GO:0004531">
    <property type="term" value="F:deoxyribonuclease II activity"/>
    <property type="evidence" value="ECO:0007669"/>
    <property type="project" value="InterPro"/>
</dbReference>
<dbReference type="PROSITE" id="PS50053">
    <property type="entry name" value="UBIQUITIN_2"/>
    <property type="match status" value="5"/>
</dbReference>
<dbReference type="GO" id="GO:0010623">
    <property type="term" value="P:programmed cell death involved in cell development"/>
    <property type="evidence" value="ECO:0007669"/>
    <property type="project" value="UniProtKB-ARBA"/>
</dbReference>
<keyword evidence="14" id="KW-1185">Reference proteome</keyword>
<keyword evidence="7" id="KW-0597">Phosphoprotein</keyword>
<evidence type="ECO:0000256" key="9">
    <source>
        <dbReference type="ARBA" id="ARBA00022801"/>
    </source>
</evidence>
<feature type="domain" description="Ubiquitin-like" evidence="12">
    <location>
        <begin position="233"/>
        <end position="308"/>
    </location>
</feature>
<evidence type="ECO:0000313" key="14">
    <source>
        <dbReference type="Proteomes" id="UP000054630"/>
    </source>
</evidence>
<evidence type="ECO:0000259" key="12">
    <source>
        <dbReference type="PROSITE" id="PS50053"/>
    </source>
</evidence>
<keyword evidence="9" id="KW-0378">Hydrolase</keyword>
<evidence type="ECO:0000256" key="11">
    <source>
        <dbReference type="ARBA" id="ARBA00023242"/>
    </source>
</evidence>
<dbReference type="InterPro" id="IPR022617">
    <property type="entry name" value="Rad60/SUMO-like_dom"/>
</dbReference>
<keyword evidence="5" id="KW-0963">Cytoplasm</keyword>